<dbReference type="AlphaFoldDB" id="A0A5N6JHX2"/>
<dbReference type="Proteomes" id="UP000326289">
    <property type="component" value="Unassembled WGS sequence"/>
</dbReference>
<name>A0A5N6JHX2_9EURO</name>
<dbReference type="SMART" id="SM00248">
    <property type="entry name" value="ANK"/>
    <property type="match status" value="1"/>
</dbReference>
<reference evidence="2 3" key="1">
    <citation type="submission" date="2019-04" db="EMBL/GenBank/DDBJ databases">
        <title>Fungal friends and foes A comparative genomics study of 23 Aspergillus species from section Flavi.</title>
        <authorList>
            <consortium name="DOE Joint Genome Institute"/>
            <person name="Kjaerbolling I."/>
            <person name="Vesth T.C."/>
            <person name="Frisvad J.C."/>
            <person name="Nybo J.L."/>
            <person name="Theobald S."/>
            <person name="Kildgaard S."/>
            <person name="Petersen T.I."/>
            <person name="Kuo A."/>
            <person name="Sato A."/>
            <person name="Lyhne E.K."/>
            <person name="Kogle M.E."/>
            <person name="Wiebenga A."/>
            <person name="Kun R.S."/>
            <person name="Lubbers R.J."/>
            <person name="Makela M.R."/>
            <person name="Barry K."/>
            <person name="Chovatia M."/>
            <person name="Clum A."/>
            <person name="Daum C."/>
            <person name="Haridas S."/>
            <person name="He G."/>
            <person name="LaButti K."/>
            <person name="Lipzen A."/>
            <person name="Mondo S."/>
            <person name="Pangilinan J."/>
            <person name="Riley R."/>
            <person name="Salamov A."/>
            <person name="Simmons B.A."/>
            <person name="Magnuson J.K."/>
            <person name="Henrissat B."/>
            <person name="Mortensen U.H."/>
            <person name="Larsen T.O."/>
            <person name="De vries R.P."/>
            <person name="Grigoriev I.V."/>
            <person name="Machida M."/>
            <person name="Baker S.E."/>
            <person name="Andersen M.R."/>
        </authorList>
    </citation>
    <scope>NUCLEOTIDE SEQUENCE [LARGE SCALE GENOMIC DNA]</scope>
    <source>
        <strain evidence="2 3">CBS 117635</strain>
    </source>
</reference>
<evidence type="ECO:0000313" key="2">
    <source>
        <dbReference type="EMBL" id="KAB8278481.1"/>
    </source>
</evidence>
<dbReference type="PROSITE" id="PS50297">
    <property type="entry name" value="ANK_REP_REGION"/>
    <property type="match status" value="1"/>
</dbReference>
<dbReference type="Pfam" id="PF00023">
    <property type="entry name" value="Ank"/>
    <property type="match status" value="1"/>
</dbReference>
<dbReference type="PROSITE" id="PS50088">
    <property type="entry name" value="ANK_REPEAT"/>
    <property type="match status" value="1"/>
</dbReference>
<dbReference type="InterPro" id="IPR036770">
    <property type="entry name" value="Ankyrin_rpt-contain_sf"/>
</dbReference>
<proteinExistence type="predicted"/>
<dbReference type="EMBL" id="ML732768">
    <property type="protein sequence ID" value="KAB8278481.1"/>
    <property type="molecule type" value="Genomic_DNA"/>
</dbReference>
<organism evidence="2 3">
    <name type="scientific">Aspergillus minisclerotigenes</name>
    <dbReference type="NCBI Taxonomy" id="656917"/>
    <lineage>
        <taxon>Eukaryota</taxon>
        <taxon>Fungi</taxon>
        <taxon>Dikarya</taxon>
        <taxon>Ascomycota</taxon>
        <taxon>Pezizomycotina</taxon>
        <taxon>Eurotiomycetes</taxon>
        <taxon>Eurotiomycetidae</taxon>
        <taxon>Eurotiales</taxon>
        <taxon>Aspergillaceae</taxon>
        <taxon>Aspergillus</taxon>
        <taxon>Aspergillus subgen. Circumdati</taxon>
    </lineage>
</organism>
<dbReference type="Gene3D" id="1.25.40.20">
    <property type="entry name" value="Ankyrin repeat-containing domain"/>
    <property type="match status" value="1"/>
</dbReference>
<gene>
    <name evidence="2" type="ORF">BDV30DRAFT_203899</name>
</gene>
<dbReference type="InterPro" id="IPR002110">
    <property type="entry name" value="Ankyrin_rpt"/>
</dbReference>
<evidence type="ECO:0000313" key="3">
    <source>
        <dbReference type="Proteomes" id="UP000326289"/>
    </source>
</evidence>
<sequence>MVDINAQNWAGETALMLAVWFKDLDAVELLVGYGADPNPSLRSWDGVTLRDLADQHGVKRLLSPKKVRTV</sequence>
<keyword evidence="3" id="KW-1185">Reference proteome</keyword>
<evidence type="ECO:0008006" key="4">
    <source>
        <dbReference type="Google" id="ProtNLM"/>
    </source>
</evidence>
<evidence type="ECO:0000256" key="1">
    <source>
        <dbReference type="PROSITE-ProRule" id="PRU00023"/>
    </source>
</evidence>
<protein>
    <recommendedName>
        <fullName evidence="4">Ankyrin repeat-containing domain protein</fullName>
    </recommendedName>
</protein>
<dbReference type="SUPFAM" id="SSF48403">
    <property type="entry name" value="Ankyrin repeat"/>
    <property type="match status" value="1"/>
</dbReference>
<accession>A0A5N6JHX2</accession>
<keyword evidence="1" id="KW-0040">ANK repeat</keyword>
<feature type="repeat" description="ANK" evidence="1">
    <location>
        <begin position="10"/>
        <end position="42"/>
    </location>
</feature>